<dbReference type="Pfam" id="PF04107">
    <property type="entry name" value="GCS2"/>
    <property type="match status" value="1"/>
</dbReference>
<keyword evidence="1 5" id="KW-0436">Ligase</keyword>
<dbReference type="PANTHER" id="PTHR34378:SF1">
    <property type="entry name" value="GLUTAMATE--CYSTEINE LIGASE, CHLOROPLASTIC"/>
    <property type="match status" value="1"/>
</dbReference>
<dbReference type="EC" id="6.3.2.2" evidence="5"/>
<organism evidence="7 8">
    <name type="scientific">Haloactinospora alba</name>
    <dbReference type="NCBI Taxonomy" id="405555"/>
    <lineage>
        <taxon>Bacteria</taxon>
        <taxon>Bacillati</taxon>
        <taxon>Actinomycetota</taxon>
        <taxon>Actinomycetes</taxon>
        <taxon>Streptosporangiales</taxon>
        <taxon>Nocardiopsidaceae</taxon>
        <taxon>Haloactinospora</taxon>
    </lineage>
</organism>
<dbReference type="HAMAP" id="MF_02034">
    <property type="entry name" value="EgtA"/>
    <property type="match status" value="1"/>
</dbReference>
<evidence type="ECO:0000313" key="7">
    <source>
        <dbReference type="EMBL" id="TQN31001.1"/>
    </source>
</evidence>
<comment type="similarity">
    <text evidence="5 6">Belongs to the glutamate--cysteine ligase type 2 family. EgtA subfamily.</text>
</comment>
<comment type="catalytic activity">
    <reaction evidence="4 5 6">
        <text>L-cysteine + L-glutamate + ATP = gamma-L-glutamyl-L-cysteine + ADP + phosphate + H(+)</text>
        <dbReference type="Rhea" id="RHEA:13285"/>
        <dbReference type="ChEBI" id="CHEBI:15378"/>
        <dbReference type="ChEBI" id="CHEBI:29985"/>
        <dbReference type="ChEBI" id="CHEBI:30616"/>
        <dbReference type="ChEBI" id="CHEBI:35235"/>
        <dbReference type="ChEBI" id="CHEBI:43474"/>
        <dbReference type="ChEBI" id="CHEBI:58173"/>
        <dbReference type="ChEBI" id="CHEBI:456216"/>
        <dbReference type="EC" id="6.3.2.2"/>
    </reaction>
</comment>
<keyword evidence="8" id="KW-1185">Reference proteome</keyword>
<dbReference type="GO" id="GO:0052699">
    <property type="term" value="P:ergothioneine biosynthetic process"/>
    <property type="evidence" value="ECO:0007669"/>
    <property type="project" value="UniProtKB-UniRule"/>
</dbReference>
<dbReference type="UniPathway" id="UPA01014"/>
<sequence length="401" mass="43451">MAYLTEADVQDYVNGICFKTGPPGKVGAELEWLVTDPEQPRSPVPLDQLVPLIEQAGAPPSGSTVSYEPGGQLEVSSPPLPGPAWAHTALNTDLAHIQKHLRDAGLCLDGYGLDPHRSLSRQLTLPRYAAMERYFDAAGTASGRTMMCSTASIQVCLDIGADPADAAHRWSLVHRLGPMLVAAFANSPLWRGRPTGWRSTRWTVWAALDSSRTRPVPSTDPVASWTRYVLEAQLMTIREENGPGITSPGMTFSEWLSCGRPRRPEPDDLVHHMSTLFPPVRPRGWLELRMIDSLPEHWWPVPVAVTAALLDDPRAALAATEATERVPGCTSPGTWLTAARSALTDPDLAACARSCFAAASEALSRMGAADLATLVDAYRERFVERGRCPADDLLDAEGAFA</sequence>
<dbReference type="RefSeq" id="WP_141922279.1">
    <property type="nucleotide sequence ID" value="NZ_VFQC01000001.1"/>
</dbReference>
<dbReference type="SUPFAM" id="SSF55931">
    <property type="entry name" value="Glutamine synthetase/guanido kinase"/>
    <property type="match status" value="1"/>
</dbReference>
<proteinExistence type="inferred from homology"/>
<dbReference type="NCBIfam" id="TIGR03444">
    <property type="entry name" value="EgtA_Cys_ligase"/>
    <property type="match status" value="1"/>
</dbReference>
<dbReference type="OrthoDB" id="9780152at2"/>
<comment type="function">
    <text evidence="5">Catalyzes the synthesis of gamma-glutamylcysteine (gamma-GC). This compound is used as substrate for the biosynthesis of the low-molecular thiol compound ergothioneine.</text>
</comment>
<comment type="pathway">
    <text evidence="5">Amino-acid biosynthesis; ergothioneine biosynthesis.</text>
</comment>
<dbReference type="InterPro" id="IPR006336">
    <property type="entry name" value="GCS2"/>
</dbReference>
<protein>
    <recommendedName>
        <fullName evidence="5">Glutamate--cysteine ligase EgtA</fullName>
        <ecNumber evidence="5">6.3.2.2</ecNumber>
    </recommendedName>
    <alternativeName>
        <fullName evidence="5">Gamma-glutamylcysteine synthase</fullName>
        <shortName evidence="5">GCS</shortName>
        <shortName evidence="5">Gamma-ECS</shortName>
    </alternativeName>
</protein>
<dbReference type="GO" id="GO:0005524">
    <property type="term" value="F:ATP binding"/>
    <property type="evidence" value="ECO:0007669"/>
    <property type="project" value="UniProtKB-UniRule"/>
</dbReference>
<gene>
    <name evidence="5" type="primary">egtA</name>
    <name evidence="7" type="ORF">FHX37_0890</name>
</gene>
<dbReference type="Gene3D" id="3.30.590.20">
    <property type="match status" value="1"/>
</dbReference>
<dbReference type="InterPro" id="IPR014746">
    <property type="entry name" value="Gln_synth/guanido_kin_cat_dom"/>
</dbReference>
<dbReference type="Proteomes" id="UP000317422">
    <property type="component" value="Unassembled WGS sequence"/>
</dbReference>
<keyword evidence="2 5" id="KW-0547">Nucleotide-binding</keyword>
<dbReference type="EMBL" id="VFQC01000001">
    <property type="protein sequence ID" value="TQN31001.1"/>
    <property type="molecule type" value="Genomic_DNA"/>
</dbReference>
<evidence type="ECO:0000256" key="3">
    <source>
        <dbReference type="ARBA" id="ARBA00022840"/>
    </source>
</evidence>
<keyword evidence="3 5" id="KW-0067">ATP-binding</keyword>
<dbReference type="InterPro" id="IPR035434">
    <property type="entry name" value="GCL_bact_plant"/>
</dbReference>
<accession>A0A543NGQ5</accession>
<name>A0A543NGQ5_9ACTN</name>
<evidence type="ECO:0000313" key="8">
    <source>
        <dbReference type="Proteomes" id="UP000317422"/>
    </source>
</evidence>
<evidence type="ECO:0000256" key="6">
    <source>
        <dbReference type="PIRNR" id="PIRNR017901"/>
    </source>
</evidence>
<reference evidence="7 8" key="1">
    <citation type="submission" date="2019-06" db="EMBL/GenBank/DDBJ databases">
        <title>Sequencing the genomes of 1000 actinobacteria strains.</title>
        <authorList>
            <person name="Klenk H.-P."/>
        </authorList>
    </citation>
    <scope>NUCLEOTIDE SEQUENCE [LARGE SCALE GENOMIC DNA]</scope>
    <source>
        <strain evidence="7 8">DSM 45015</strain>
    </source>
</reference>
<comment type="caution">
    <text evidence="7">The sequence shown here is derived from an EMBL/GenBank/DDBJ whole genome shotgun (WGS) entry which is preliminary data.</text>
</comment>
<evidence type="ECO:0000256" key="2">
    <source>
        <dbReference type="ARBA" id="ARBA00022741"/>
    </source>
</evidence>
<dbReference type="PANTHER" id="PTHR34378">
    <property type="entry name" value="GLUTAMATE--CYSTEINE LIGASE, CHLOROPLASTIC"/>
    <property type="match status" value="1"/>
</dbReference>
<dbReference type="PIRSF" id="PIRSF017901">
    <property type="entry name" value="GCL"/>
    <property type="match status" value="1"/>
</dbReference>
<dbReference type="GO" id="GO:0006750">
    <property type="term" value="P:glutathione biosynthetic process"/>
    <property type="evidence" value="ECO:0007669"/>
    <property type="project" value="UniProtKB-UniRule"/>
</dbReference>
<dbReference type="InterPro" id="IPR017809">
    <property type="entry name" value="EgtA_Actinobacteria"/>
</dbReference>
<dbReference type="AlphaFoldDB" id="A0A543NGQ5"/>
<evidence type="ECO:0000256" key="4">
    <source>
        <dbReference type="ARBA" id="ARBA00048819"/>
    </source>
</evidence>
<evidence type="ECO:0000256" key="5">
    <source>
        <dbReference type="HAMAP-Rule" id="MF_02034"/>
    </source>
</evidence>
<evidence type="ECO:0000256" key="1">
    <source>
        <dbReference type="ARBA" id="ARBA00022598"/>
    </source>
</evidence>
<dbReference type="GO" id="GO:0004357">
    <property type="term" value="F:glutamate-cysteine ligase activity"/>
    <property type="evidence" value="ECO:0007669"/>
    <property type="project" value="UniProtKB-UniRule"/>
</dbReference>